<evidence type="ECO:0000313" key="1">
    <source>
        <dbReference type="EMBL" id="GBN44332.1"/>
    </source>
</evidence>
<evidence type="ECO:0000313" key="2">
    <source>
        <dbReference type="Proteomes" id="UP000499080"/>
    </source>
</evidence>
<sequence>MCGPSLTPGNHYFQTQSATGCHKHLLIDIASGLVANDKANCDNAKDVGEKLLSLIAGGSFGEVKLQREKRVIPISATSNTLIIRNESVVFNPLQLSTRIAAMLKSNENLQDHLIYELPLQPPHYLMKFL</sequence>
<organism evidence="1 2">
    <name type="scientific">Araneus ventricosus</name>
    <name type="common">Orbweaver spider</name>
    <name type="synonym">Epeira ventricosa</name>
    <dbReference type="NCBI Taxonomy" id="182803"/>
    <lineage>
        <taxon>Eukaryota</taxon>
        <taxon>Metazoa</taxon>
        <taxon>Ecdysozoa</taxon>
        <taxon>Arthropoda</taxon>
        <taxon>Chelicerata</taxon>
        <taxon>Arachnida</taxon>
        <taxon>Araneae</taxon>
        <taxon>Araneomorphae</taxon>
        <taxon>Entelegynae</taxon>
        <taxon>Araneoidea</taxon>
        <taxon>Araneidae</taxon>
        <taxon>Araneus</taxon>
    </lineage>
</organism>
<accession>A0A4Y2NZP3</accession>
<proteinExistence type="predicted"/>
<dbReference type="EMBL" id="BGPR01010117">
    <property type="protein sequence ID" value="GBN44332.1"/>
    <property type="molecule type" value="Genomic_DNA"/>
</dbReference>
<name>A0A4Y2NZP3_ARAVE</name>
<reference evidence="1 2" key="1">
    <citation type="journal article" date="2019" name="Sci. Rep.">
        <title>Orb-weaving spider Araneus ventricosus genome elucidates the spidroin gene catalogue.</title>
        <authorList>
            <person name="Kono N."/>
            <person name="Nakamura H."/>
            <person name="Ohtoshi R."/>
            <person name="Moran D.A.P."/>
            <person name="Shinohara A."/>
            <person name="Yoshida Y."/>
            <person name="Fujiwara M."/>
            <person name="Mori M."/>
            <person name="Tomita M."/>
            <person name="Arakawa K."/>
        </authorList>
    </citation>
    <scope>NUCLEOTIDE SEQUENCE [LARGE SCALE GENOMIC DNA]</scope>
</reference>
<keyword evidence="2" id="KW-1185">Reference proteome</keyword>
<gene>
    <name evidence="1" type="ORF">AVEN_40041_1</name>
</gene>
<dbReference type="Proteomes" id="UP000499080">
    <property type="component" value="Unassembled WGS sequence"/>
</dbReference>
<protein>
    <submittedName>
        <fullName evidence="1">Uncharacterized protein</fullName>
    </submittedName>
</protein>
<dbReference type="AlphaFoldDB" id="A0A4Y2NZP3"/>
<comment type="caution">
    <text evidence="1">The sequence shown here is derived from an EMBL/GenBank/DDBJ whole genome shotgun (WGS) entry which is preliminary data.</text>
</comment>